<reference evidence="12 13" key="1">
    <citation type="submission" date="2018-10" db="EMBL/GenBank/DDBJ databases">
        <title>Draft Genome Sequence of Anaerotignum sp. KCTC 15736.</title>
        <authorList>
            <person name="Choi S.H."/>
            <person name="Kim J.S."/>
            <person name="Kang S.W."/>
            <person name="Lee J.S."/>
            <person name="Park S.H."/>
        </authorList>
    </citation>
    <scope>NUCLEOTIDE SEQUENCE [LARGE SCALE GENOMIC DNA]</scope>
    <source>
        <strain evidence="12 13">KCTC 15736</strain>
    </source>
</reference>
<comment type="function">
    <text evidence="6">Catalyzes the condensation of carbamoyl phosphate and aspartate to form carbamoyl aspartate and inorganic phosphate, the committed step in the de novo pyrimidine nucleotide biosynthesis pathway.</text>
</comment>
<evidence type="ECO:0000256" key="4">
    <source>
        <dbReference type="ARBA" id="ARBA00022679"/>
    </source>
</evidence>
<name>A0A401LAH8_9FIRM</name>
<dbReference type="PANTHER" id="PTHR45753">
    <property type="entry name" value="ORNITHINE CARBAMOYLTRANSFERASE, MITOCHONDRIAL"/>
    <property type="match status" value="1"/>
</dbReference>
<dbReference type="EMBL" id="BHVZ01000001">
    <property type="protein sequence ID" value="GCB28405.1"/>
    <property type="molecule type" value="Genomic_DNA"/>
</dbReference>
<dbReference type="InterPro" id="IPR006130">
    <property type="entry name" value="Asp/Orn_carbamoylTrfase"/>
</dbReference>
<comment type="pathway">
    <text evidence="1">Pyrimidine metabolism; UMP biosynthesis via de novo pathway; (S)-dihydroorotate from bicarbonate: step 2/3.</text>
</comment>
<evidence type="ECO:0000256" key="8">
    <source>
        <dbReference type="NCBIfam" id="TIGR00670"/>
    </source>
</evidence>
<comment type="catalytic activity">
    <reaction evidence="7">
        <text>carbamoyl phosphate + L-aspartate = N-carbamoyl-L-aspartate + phosphate + H(+)</text>
        <dbReference type="Rhea" id="RHEA:20013"/>
        <dbReference type="ChEBI" id="CHEBI:15378"/>
        <dbReference type="ChEBI" id="CHEBI:29991"/>
        <dbReference type="ChEBI" id="CHEBI:32814"/>
        <dbReference type="ChEBI" id="CHEBI:43474"/>
        <dbReference type="ChEBI" id="CHEBI:58228"/>
        <dbReference type="EC" id="2.1.3.2"/>
    </reaction>
</comment>
<organism evidence="12 13">
    <name type="scientific">Anaerotignum faecicola</name>
    <dbReference type="NCBI Taxonomy" id="2358141"/>
    <lineage>
        <taxon>Bacteria</taxon>
        <taxon>Bacillati</taxon>
        <taxon>Bacillota</taxon>
        <taxon>Clostridia</taxon>
        <taxon>Lachnospirales</taxon>
        <taxon>Anaerotignaceae</taxon>
        <taxon>Anaerotignum</taxon>
    </lineage>
</organism>
<evidence type="ECO:0000256" key="9">
    <source>
        <dbReference type="RuleBase" id="RU003634"/>
    </source>
</evidence>
<evidence type="ECO:0000256" key="6">
    <source>
        <dbReference type="ARBA" id="ARBA00043884"/>
    </source>
</evidence>
<protein>
    <recommendedName>
        <fullName evidence="3 8">Aspartate carbamoyltransferase</fullName>
        <ecNumber evidence="3 8">2.1.3.2</ecNumber>
    </recommendedName>
</protein>
<accession>A0A401LAH8</accession>
<gene>
    <name evidence="12" type="primary">pyrB_1</name>
    <name evidence="12" type="ORF">KGMB03357_00660</name>
</gene>
<dbReference type="Pfam" id="PF02729">
    <property type="entry name" value="OTCace_N"/>
    <property type="match status" value="1"/>
</dbReference>
<dbReference type="InterPro" id="IPR002082">
    <property type="entry name" value="Asp_carbamoyltransf"/>
</dbReference>
<dbReference type="NCBIfam" id="TIGR00670">
    <property type="entry name" value="asp_carb_tr"/>
    <property type="match status" value="1"/>
</dbReference>
<dbReference type="GO" id="GO:0006207">
    <property type="term" value="P:'de novo' pyrimidine nucleobase biosynthetic process"/>
    <property type="evidence" value="ECO:0007669"/>
    <property type="project" value="InterPro"/>
</dbReference>
<evidence type="ECO:0000259" key="10">
    <source>
        <dbReference type="Pfam" id="PF00185"/>
    </source>
</evidence>
<dbReference type="PANTHER" id="PTHR45753:SF6">
    <property type="entry name" value="ASPARTATE CARBAMOYLTRANSFERASE"/>
    <property type="match status" value="1"/>
</dbReference>
<dbReference type="GeneID" id="86193073"/>
<dbReference type="OrthoDB" id="9774690at2"/>
<evidence type="ECO:0000259" key="11">
    <source>
        <dbReference type="Pfam" id="PF02729"/>
    </source>
</evidence>
<comment type="similarity">
    <text evidence="2">Belongs to the aspartate/ornithine carbamoyltransferase superfamily. ATCase family.</text>
</comment>
<dbReference type="Gene3D" id="3.40.50.1370">
    <property type="entry name" value="Aspartate/ornithine carbamoyltransferase"/>
    <property type="match status" value="2"/>
</dbReference>
<evidence type="ECO:0000256" key="3">
    <source>
        <dbReference type="ARBA" id="ARBA00013008"/>
    </source>
</evidence>
<dbReference type="InterPro" id="IPR006132">
    <property type="entry name" value="Asp/Orn_carbamoyltranf_P-bd"/>
</dbReference>
<dbReference type="UniPathway" id="UPA00070">
    <property type="reaction ID" value="UER00116"/>
</dbReference>
<dbReference type="GO" id="GO:0016597">
    <property type="term" value="F:amino acid binding"/>
    <property type="evidence" value="ECO:0007669"/>
    <property type="project" value="InterPro"/>
</dbReference>
<dbReference type="InterPro" id="IPR036901">
    <property type="entry name" value="Asp/Orn_carbamoylTrfase_sf"/>
</dbReference>
<dbReference type="RefSeq" id="WP_016407688.1">
    <property type="nucleotide sequence ID" value="NZ_DAWBID010000002.1"/>
</dbReference>
<proteinExistence type="inferred from homology"/>
<evidence type="ECO:0000256" key="2">
    <source>
        <dbReference type="ARBA" id="ARBA00008896"/>
    </source>
</evidence>
<keyword evidence="4 9" id="KW-0808">Transferase</keyword>
<dbReference type="SUPFAM" id="SSF53671">
    <property type="entry name" value="Aspartate/ornithine carbamoyltransferase"/>
    <property type="match status" value="1"/>
</dbReference>
<sequence>MPLHKKDFFGLRGMSADDIRYILGTAETMKYILNQKDKKTPHLQGKSVIMLFYEQSARAKLAYELAAQYLSANVIDMTNTVHSIEKESLQDIGQLMDQMGADFIILRHSMAGAPRLLASCVEASVINAGDGFNENPGQSLLDLLTIREQKGGFEGLKVAIIGDLLHSRVSKSNIWGLTKLGAEVCVSGPPTLMLPAIENFGVEVYYDAREAVNNADVILTTRMRMEKQDKKSLPSLDEYKRLFRIDENLLRYAKKDAIVMHPGPIQRGIEISSGVIDSKQCIINDQIGNSVAVRMAMFYILSQVGGAFR</sequence>
<dbReference type="EC" id="2.1.3.2" evidence="3 8"/>
<dbReference type="GO" id="GO:0005829">
    <property type="term" value="C:cytosol"/>
    <property type="evidence" value="ECO:0007669"/>
    <property type="project" value="TreeGrafter"/>
</dbReference>
<keyword evidence="13" id="KW-1185">Reference proteome</keyword>
<keyword evidence="5" id="KW-0665">Pyrimidine biosynthesis</keyword>
<dbReference type="NCBIfam" id="NF002032">
    <property type="entry name" value="PRK00856.1"/>
    <property type="match status" value="1"/>
</dbReference>
<comment type="caution">
    <text evidence="12">The sequence shown here is derived from an EMBL/GenBank/DDBJ whole genome shotgun (WGS) entry which is preliminary data.</text>
</comment>
<feature type="domain" description="Aspartate/ornithine carbamoyltransferase Asp/Orn-binding" evidence="10">
    <location>
        <begin position="154"/>
        <end position="300"/>
    </location>
</feature>
<dbReference type="AlphaFoldDB" id="A0A401LAH8"/>
<evidence type="ECO:0000313" key="13">
    <source>
        <dbReference type="Proteomes" id="UP000287361"/>
    </source>
</evidence>
<dbReference type="GO" id="GO:0006520">
    <property type="term" value="P:amino acid metabolic process"/>
    <property type="evidence" value="ECO:0007669"/>
    <property type="project" value="InterPro"/>
</dbReference>
<dbReference type="GO" id="GO:0044205">
    <property type="term" value="P:'de novo' UMP biosynthetic process"/>
    <property type="evidence" value="ECO:0007669"/>
    <property type="project" value="UniProtKB-UniPathway"/>
</dbReference>
<dbReference type="PRINTS" id="PR00101">
    <property type="entry name" value="ATCASE"/>
</dbReference>
<dbReference type="GO" id="GO:0004070">
    <property type="term" value="F:aspartate carbamoyltransferase activity"/>
    <property type="evidence" value="ECO:0007669"/>
    <property type="project" value="UniProtKB-UniRule"/>
</dbReference>
<evidence type="ECO:0000256" key="7">
    <source>
        <dbReference type="ARBA" id="ARBA00048859"/>
    </source>
</evidence>
<evidence type="ECO:0000256" key="1">
    <source>
        <dbReference type="ARBA" id="ARBA00004852"/>
    </source>
</evidence>
<evidence type="ECO:0000313" key="12">
    <source>
        <dbReference type="EMBL" id="GCB28405.1"/>
    </source>
</evidence>
<dbReference type="InterPro" id="IPR006131">
    <property type="entry name" value="Asp_carbamoyltransf_Asp/Orn-bd"/>
</dbReference>
<feature type="domain" description="Aspartate/ornithine carbamoyltransferase carbamoyl-P binding" evidence="11">
    <location>
        <begin position="6"/>
        <end position="148"/>
    </location>
</feature>
<dbReference type="Pfam" id="PF00185">
    <property type="entry name" value="OTCace"/>
    <property type="match status" value="1"/>
</dbReference>
<dbReference type="PRINTS" id="PR00100">
    <property type="entry name" value="AOTCASE"/>
</dbReference>
<dbReference type="Proteomes" id="UP000287361">
    <property type="component" value="Unassembled WGS sequence"/>
</dbReference>
<evidence type="ECO:0000256" key="5">
    <source>
        <dbReference type="ARBA" id="ARBA00022975"/>
    </source>
</evidence>